<dbReference type="PANTHER" id="PTHR33434">
    <property type="entry name" value="DEGV DOMAIN-CONTAINING PROTEIN DR_1986-RELATED"/>
    <property type="match status" value="1"/>
</dbReference>
<organism evidence="2 3">
    <name type="scientific">Proteiniclasticum sediminis</name>
    <dbReference type="NCBI Taxonomy" id="2804028"/>
    <lineage>
        <taxon>Bacteria</taxon>
        <taxon>Bacillati</taxon>
        <taxon>Bacillota</taxon>
        <taxon>Clostridia</taxon>
        <taxon>Eubacteriales</taxon>
        <taxon>Clostridiaceae</taxon>
        <taxon>Proteiniclasticum</taxon>
    </lineage>
</organism>
<dbReference type="InterPro" id="IPR004007">
    <property type="entry name" value="DhaL_dom"/>
</dbReference>
<dbReference type="Gene3D" id="1.25.40.340">
    <property type="match status" value="1"/>
</dbReference>
<dbReference type="GO" id="GO:0004371">
    <property type="term" value="F:glycerone kinase activity"/>
    <property type="evidence" value="ECO:0007669"/>
    <property type="project" value="InterPro"/>
</dbReference>
<dbReference type="InterPro" id="IPR048394">
    <property type="entry name" value="FakA-like_M"/>
</dbReference>
<dbReference type="SMART" id="SM01120">
    <property type="entry name" value="Dak2"/>
    <property type="match status" value="1"/>
</dbReference>
<dbReference type="PANTHER" id="PTHR33434:SF4">
    <property type="entry name" value="PHOSPHATASE PROTEIN"/>
    <property type="match status" value="1"/>
</dbReference>
<dbReference type="RefSeq" id="WP_211799973.1">
    <property type="nucleotide sequence ID" value="NZ_JAGSCS010000003.1"/>
</dbReference>
<gene>
    <name evidence="2" type="ORF">KCG48_03750</name>
</gene>
<dbReference type="Proteomes" id="UP000675379">
    <property type="component" value="Unassembled WGS sequence"/>
</dbReference>
<protein>
    <submittedName>
        <fullName evidence="2">DAK2 domain-containing protein</fullName>
    </submittedName>
</protein>
<reference evidence="2" key="1">
    <citation type="submission" date="2021-04" db="EMBL/GenBank/DDBJ databases">
        <title>Proteiniclasticum sedimins sp. nov., an obligate anaerobic bacterium isolated from anaerobic sludge.</title>
        <authorList>
            <person name="Liu J."/>
        </authorList>
    </citation>
    <scope>NUCLEOTIDE SEQUENCE</scope>
    <source>
        <strain evidence="2">BAD-10</strain>
    </source>
</reference>
<dbReference type="Pfam" id="PF21645">
    <property type="entry name" value="FakA-like_M"/>
    <property type="match status" value="1"/>
</dbReference>
<dbReference type="InterPro" id="IPR033470">
    <property type="entry name" value="FakA-like_C"/>
</dbReference>
<feature type="domain" description="DhaL" evidence="1">
    <location>
        <begin position="9"/>
        <end position="199"/>
    </location>
</feature>
<evidence type="ECO:0000259" key="1">
    <source>
        <dbReference type="PROSITE" id="PS51480"/>
    </source>
</evidence>
<dbReference type="PROSITE" id="PS51480">
    <property type="entry name" value="DHAL"/>
    <property type="match status" value="1"/>
</dbReference>
<dbReference type="Pfam" id="PF02734">
    <property type="entry name" value="Dak2"/>
    <property type="match status" value="1"/>
</dbReference>
<dbReference type="GO" id="GO:0006071">
    <property type="term" value="P:glycerol metabolic process"/>
    <property type="evidence" value="ECO:0007669"/>
    <property type="project" value="InterPro"/>
</dbReference>
<proteinExistence type="predicted"/>
<sequence length="542" mass="59692">MNYNKINGQHFLSMVSNANIRLENEKAYVDSLNVFPVPDGDTGTNMSMTFKAAVQEIEGMTTTSIGEVSKVMAKGALMGARGNSGVILSQIFRGIAKGLEGKEEVNAYEFALCLLEGSKSAYRAVMRPTEGTILTVIREVGEKGIEVHTDNVTEFMGKVVEIAGETLERTPDLLPQLKAANVVDSGGMGLLIILKGMFEALESGLKLAEKKAEASFEEYVAARDTHTEITFGYCTEFIILSEPDQGEFKAYLETMGDSIVYVGYDDIIKVHIHTDNPGLVLAEAGKRGELTKIKIENMREQHRNLQITEEHPVAVEKPVMPEVKEKYAFISVSMGDGIKDVFMDLGVKHVISGGQTMNPSTQDIVKAIEETNAEHIIILPNNKNIIMAANQAKDISSKDVYVIPTKTIPQGVAALTAFNLEADMETNYDALMASLETVKSGSVTYAVRDTEIDGKEIKQGDYLGLLESKIKEARTDLYGLTEDLIAAMVDEDSSSITLFYGEDVQEEEYQRFLEKLEEKYPDLDVMSVSGKQPLYYFIIAVE</sequence>
<keyword evidence="3" id="KW-1185">Reference proteome</keyword>
<dbReference type="NCBIfam" id="TIGR03599">
    <property type="entry name" value="YloV"/>
    <property type="match status" value="1"/>
</dbReference>
<accession>A0A941CMK8</accession>
<dbReference type="EMBL" id="JAGSCS010000003">
    <property type="protein sequence ID" value="MBR0575450.1"/>
    <property type="molecule type" value="Genomic_DNA"/>
</dbReference>
<evidence type="ECO:0000313" key="2">
    <source>
        <dbReference type="EMBL" id="MBR0575450.1"/>
    </source>
</evidence>
<dbReference type="InterPro" id="IPR050270">
    <property type="entry name" value="DegV_domain_contain"/>
</dbReference>
<dbReference type="InterPro" id="IPR019986">
    <property type="entry name" value="YloV-like"/>
</dbReference>
<dbReference type="AlphaFoldDB" id="A0A941CMK8"/>
<dbReference type="SMART" id="SM01121">
    <property type="entry name" value="Dak1_2"/>
    <property type="match status" value="1"/>
</dbReference>
<comment type="caution">
    <text evidence="2">The sequence shown here is derived from an EMBL/GenBank/DDBJ whole genome shotgun (WGS) entry which is preliminary data.</text>
</comment>
<dbReference type="Pfam" id="PF13684">
    <property type="entry name" value="FakA-like_C"/>
    <property type="match status" value="1"/>
</dbReference>
<evidence type="ECO:0000313" key="3">
    <source>
        <dbReference type="Proteomes" id="UP000675379"/>
    </source>
</evidence>
<dbReference type="SUPFAM" id="SSF101473">
    <property type="entry name" value="DhaL-like"/>
    <property type="match status" value="1"/>
</dbReference>
<name>A0A941CMK8_9CLOT</name>
<dbReference type="InterPro" id="IPR036117">
    <property type="entry name" value="DhaL_dom_sf"/>
</dbReference>